<evidence type="ECO:0000259" key="3">
    <source>
        <dbReference type="Pfam" id="PF08044"/>
    </source>
</evidence>
<evidence type="ECO:0000313" key="5">
    <source>
        <dbReference type="Proteomes" id="UP000647172"/>
    </source>
</evidence>
<comment type="caution">
    <text evidence="4">The sequence shown here is derived from an EMBL/GenBank/DDBJ whole genome shotgun (WGS) entry which is preliminary data.</text>
</comment>
<feature type="region of interest" description="Disordered" evidence="1">
    <location>
        <begin position="153"/>
        <end position="179"/>
    </location>
</feature>
<keyword evidence="2" id="KW-0812">Transmembrane</keyword>
<keyword evidence="5" id="KW-1185">Reference proteome</keyword>
<dbReference type="PANTHER" id="PTHR40763">
    <property type="entry name" value="MEMBRANE PROTEIN-RELATED"/>
    <property type="match status" value="1"/>
</dbReference>
<name>A0A919JQR7_9ACTN</name>
<proteinExistence type="predicted"/>
<evidence type="ECO:0000256" key="2">
    <source>
        <dbReference type="SAM" id="Phobius"/>
    </source>
</evidence>
<dbReference type="PANTHER" id="PTHR40763:SF4">
    <property type="entry name" value="DUF1707 DOMAIN-CONTAINING PROTEIN"/>
    <property type="match status" value="1"/>
</dbReference>
<reference evidence="4" key="1">
    <citation type="submission" date="2021-01" db="EMBL/GenBank/DDBJ databases">
        <title>Whole genome shotgun sequence of Actinoplanes nipponensis NBRC 14063.</title>
        <authorList>
            <person name="Komaki H."/>
            <person name="Tamura T."/>
        </authorList>
    </citation>
    <scope>NUCLEOTIDE SEQUENCE</scope>
    <source>
        <strain evidence="4">NBRC 14063</strain>
    </source>
</reference>
<dbReference type="Proteomes" id="UP000647172">
    <property type="component" value="Unassembled WGS sequence"/>
</dbReference>
<feature type="transmembrane region" description="Helical" evidence="2">
    <location>
        <begin position="94"/>
        <end position="119"/>
    </location>
</feature>
<sequence length="197" mass="21544">MAGMLEGMGRDEMRAADADRQAVADQLKAALDEGRLDLHEYDERLRQAYAAKTYGDLRPLLSDLPAAAVPAPRGPAGSPPRLVDASDATLTRRWLAAVWSSWFLVVGINTVVWVTVSVASADLIYFWPVWVAGPWGAVLVFVTLAGLVGGEPRKQAEKRARKRRARQLKRERRALTADPIAPDEAALKLMKTDKTAG</sequence>
<organism evidence="4 5">
    <name type="scientific">Actinoplanes nipponensis</name>
    <dbReference type="NCBI Taxonomy" id="135950"/>
    <lineage>
        <taxon>Bacteria</taxon>
        <taxon>Bacillati</taxon>
        <taxon>Actinomycetota</taxon>
        <taxon>Actinomycetes</taxon>
        <taxon>Micromonosporales</taxon>
        <taxon>Micromonosporaceae</taxon>
        <taxon>Actinoplanes</taxon>
    </lineage>
</organism>
<protein>
    <recommendedName>
        <fullName evidence="3">DUF1707 domain-containing protein</fullName>
    </recommendedName>
</protein>
<dbReference type="InterPro" id="IPR012551">
    <property type="entry name" value="DUF1707_SHOCT-like"/>
</dbReference>
<evidence type="ECO:0000313" key="4">
    <source>
        <dbReference type="EMBL" id="GIE54053.1"/>
    </source>
</evidence>
<gene>
    <name evidence="4" type="ORF">Ani05nite_75870</name>
</gene>
<feature type="compositionally biased region" description="Basic residues" evidence="1">
    <location>
        <begin position="159"/>
        <end position="172"/>
    </location>
</feature>
<evidence type="ECO:0000256" key="1">
    <source>
        <dbReference type="SAM" id="MobiDB-lite"/>
    </source>
</evidence>
<dbReference type="EMBL" id="BOMQ01000094">
    <property type="protein sequence ID" value="GIE54053.1"/>
    <property type="molecule type" value="Genomic_DNA"/>
</dbReference>
<feature type="transmembrane region" description="Helical" evidence="2">
    <location>
        <begin position="125"/>
        <end position="149"/>
    </location>
</feature>
<feature type="domain" description="DUF1707" evidence="3">
    <location>
        <begin position="13"/>
        <end position="65"/>
    </location>
</feature>
<keyword evidence="2" id="KW-0472">Membrane</keyword>
<accession>A0A919JQR7</accession>
<dbReference type="Pfam" id="PF08044">
    <property type="entry name" value="DUF1707"/>
    <property type="match status" value="1"/>
</dbReference>
<dbReference type="AlphaFoldDB" id="A0A919JQR7"/>
<keyword evidence="2" id="KW-1133">Transmembrane helix</keyword>